<evidence type="ECO:0000256" key="2">
    <source>
        <dbReference type="ARBA" id="ARBA00022679"/>
    </source>
</evidence>
<dbReference type="Proteomes" id="UP000472265">
    <property type="component" value="Chromosome 18"/>
</dbReference>
<evidence type="ECO:0000259" key="5">
    <source>
        <dbReference type="PROSITE" id="PS51934"/>
    </source>
</evidence>
<dbReference type="GO" id="GO:0016410">
    <property type="term" value="F:N-acyltransferase activity"/>
    <property type="evidence" value="ECO:0007669"/>
    <property type="project" value="TreeGrafter"/>
</dbReference>
<keyword evidence="3" id="KW-0378">Hydrolase</keyword>
<dbReference type="GO" id="GO:0004623">
    <property type="term" value="F:phospholipase A2 activity"/>
    <property type="evidence" value="ECO:0007669"/>
    <property type="project" value="TreeGrafter"/>
</dbReference>
<keyword evidence="4" id="KW-0443">Lipid metabolism</keyword>
<evidence type="ECO:0000313" key="7">
    <source>
        <dbReference type="Proteomes" id="UP000472265"/>
    </source>
</evidence>
<evidence type="ECO:0000313" key="6">
    <source>
        <dbReference type="Ensembl" id="ENSSAUP00010041045.1"/>
    </source>
</evidence>
<dbReference type="GO" id="GO:0005737">
    <property type="term" value="C:cytoplasm"/>
    <property type="evidence" value="ECO:0007669"/>
    <property type="project" value="TreeGrafter"/>
</dbReference>
<name>A0A671WQ71_SPAAU</name>
<reference evidence="6" key="2">
    <citation type="submission" date="2025-08" db="UniProtKB">
        <authorList>
            <consortium name="Ensembl"/>
        </authorList>
    </citation>
    <scope>IDENTIFICATION</scope>
</reference>
<dbReference type="InParanoid" id="A0A671WQ71"/>
<evidence type="ECO:0000256" key="1">
    <source>
        <dbReference type="ARBA" id="ARBA00007824"/>
    </source>
</evidence>
<sequence>MINKPLKICCNIQFIILHKLCLFLFLFIAEGAGAASSSLMSVPTGKAMVRKQKLQEVAGDNGWKINNILDNQYRPRSPRIIVEEALRQVDTVIEYSVYTSNCEHFATNQRYGQAESRQVLDAVATHSVIAVKFFRGL</sequence>
<dbReference type="InterPro" id="IPR051496">
    <property type="entry name" value="H-rev107_PLA/AT"/>
</dbReference>
<dbReference type="PROSITE" id="PS51934">
    <property type="entry name" value="LRAT"/>
    <property type="match status" value="1"/>
</dbReference>
<proteinExistence type="inferred from homology"/>
<dbReference type="Ensembl" id="ENSSAUT00010043227.1">
    <property type="protein sequence ID" value="ENSSAUP00010041045.1"/>
    <property type="gene ID" value="ENSSAUG00010017239.1"/>
</dbReference>
<accession>A0A671WQ71</accession>
<dbReference type="PANTHER" id="PTHR13943:SF31">
    <property type="entry name" value="PHOSPHOLIPASE A AND ACYLTRANSFERASE 3"/>
    <property type="match status" value="1"/>
</dbReference>
<dbReference type="GO" id="GO:0008970">
    <property type="term" value="F:phospholipase A1 activity"/>
    <property type="evidence" value="ECO:0007669"/>
    <property type="project" value="TreeGrafter"/>
</dbReference>
<dbReference type="InterPro" id="IPR007053">
    <property type="entry name" value="LRAT_dom"/>
</dbReference>
<dbReference type="Pfam" id="PF04970">
    <property type="entry name" value="LRAT"/>
    <property type="match status" value="1"/>
</dbReference>
<evidence type="ECO:0000256" key="4">
    <source>
        <dbReference type="ARBA" id="ARBA00023098"/>
    </source>
</evidence>
<evidence type="ECO:0000256" key="3">
    <source>
        <dbReference type="ARBA" id="ARBA00022801"/>
    </source>
</evidence>
<dbReference type="Gene3D" id="3.90.1720.10">
    <property type="entry name" value="endopeptidase domain like (from Nostoc punctiforme)"/>
    <property type="match status" value="1"/>
</dbReference>
<feature type="domain" description="LRAT" evidence="5">
    <location>
        <begin position="1"/>
        <end position="118"/>
    </location>
</feature>
<comment type="similarity">
    <text evidence="1">Belongs to the H-rev107 family.</text>
</comment>
<dbReference type="GO" id="GO:0070292">
    <property type="term" value="P:N-acylphosphatidylethanolamine metabolic process"/>
    <property type="evidence" value="ECO:0007669"/>
    <property type="project" value="TreeGrafter"/>
</dbReference>
<organism evidence="6 7">
    <name type="scientific">Sparus aurata</name>
    <name type="common">Gilthead sea bream</name>
    <dbReference type="NCBI Taxonomy" id="8175"/>
    <lineage>
        <taxon>Eukaryota</taxon>
        <taxon>Metazoa</taxon>
        <taxon>Chordata</taxon>
        <taxon>Craniata</taxon>
        <taxon>Vertebrata</taxon>
        <taxon>Euteleostomi</taxon>
        <taxon>Actinopterygii</taxon>
        <taxon>Neopterygii</taxon>
        <taxon>Teleostei</taxon>
        <taxon>Neoteleostei</taxon>
        <taxon>Acanthomorphata</taxon>
        <taxon>Eupercaria</taxon>
        <taxon>Spariformes</taxon>
        <taxon>Sparidae</taxon>
        <taxon>Sparus</taxon>
    </lineage>
</organism>
<dbReference type="GeneTree" id="ENSGT00940000162660"/>
<keyword evidence="7" id="KW-1185">Reference proteome</keyword>
<keyword evidence="2" id="KW-0808">Transferase</keyword>
<reference evidence="6" key="3">
    <citation type="submission" date="2025-09" db="UniProtKB">
        <authorList>
            <consortium name="Ensembl"/>
        </authorList>
    </citation>
    <scope>IDENTIFICATION</scope>
</reference>
<reference evidence="6" key="1">
    <citation type="submission" date="2021-04" db="EMBL/GenBank/DDBJ databases">
        <authorList>
            <consortium name="Wellcome Sanger Institute Data Sharing"/>
        </authorList>
    </citation>
    <scope>NUCLEOTIDE SEQUENCE [LARGE SCALE GENOMIC DNA]</scope>
</reference>
<dbReference type="AlphaFoldDB" id="A0A671WQ71"/>
<dbReference type="PANTHER" id="PTHR13943">
    <property type="entry name" value="HRAS-LIKE SUPPRESSOR - RELATED"/>
    <property type="match status" value="1"/>
</dbReference>
<protein>
    <recommendedName>
        <fullName evidence="5">LRAT domain-containing protein</fullName>
    </recommendedName>
</protein>